<dbReference type="STRING" id="1408657.A0A0W4ZHW2"/>
<evidence type="ECO:0000256" key="7">
    <source>
        <dbReference type="ARBA" id="ARBA00022967"/>
    </source>
</evidence>
<comment type="subcellular location">
    <subcellularLocation>
        <location evidence="1">Mitochondrion membrane</location>
        <topology evidence="1">Multi-pass membrane protein</topology>
    </subcellularLocation>
</comment>
<dbReference type="PANTHER" id="PTHR24221:SF402">
    <property type="entry name" value="IRON-SULFUR CLUSTERS TRANSPORTER ABCB7, MITOCHONDRIAL"/>
    <property type="match status" value="1"/>
</dbReference>
<evidence type="ECO:0000256" key="11">
    <source>
        <dbReference type="ARBA" id="ARBA00039906"/>
    </source>
</evidence>
<evidence type="ECO:0000256" key="12">
    <source>
        <dbReference type="ARBA" id="ARBA00040792"/>
    </source>
</evidence>
<evidence type="ECO:0000256" key="13">
    <source>
        <dbReference type="SAM" id="Phobius"/>
    </source>
</evidence>
<evidence type="ECO:0000256" key="5">
    <source>
        <dbReference type="ARBA" id="ARBA00022741"/>
    </source>
</evidence>
<dbReference type="PROSITE" id="PS50929">
    <property type="entry name" value="ABC_TM1F"/>
    <property type="match status" value="1"/>
</dbReference>
<dbReference type="GO" id="GO:0005524">
    <property type="term" value="F:ATP binding"/>
    <property type="evidence" value="ECO:0007669"/>
    <property type="project" value="UniProtKB-KW"/>
</dbReference>
<dbReference type="Pfam" id="PF00664">
    <property type="entry name" value="ABC_membrane"/>
    <property type="match status" value="1"/>
</dbReference>
<dbReference type="eggNOG" id="KOG0057">
    <property type="taxonomic scope" value="Eukaryota"/>
</dbReference>
<evidence type="ECO:0000313" key="17">
    <source>
        <dbReference type="Proteomes" id="UP000053447"/>
    </source>
</evidence>
<dbReference type="InterPro" id="IPR011527">
    <property type="entry name" value="ABC1_TM_dom"/>
</dbReference>
<dbReference type="GO" id="GO:0006879">
    <property type="term" value="P:intracellular iron ion homeostasis"/>
    <property type="evidence" value="ECO:0007669"/>
    <property type="project" value="TreeGrafter"/>
</dbReference>
<keyword evidence="9 13" id="KW-0472">Membrane</keyword>
<dbReference type="EMBL" id="LFWA01000013">
    <property type="protein sequence ID" value="KTW27957.1"/>
    <property type="molecule type" value="Genomic_DNA"/>
</dbReference>
<dbReference type="GO" id="GO:0140359">
    <property type="term" value="F:ABC-type transporter activity"/>
    <property type="evidence" value="ECO:0007669"/>
    <property type="project" value="InterPro"/>
</dbReference>
<evidence type="ECO:0000256" key="9">
    <source>
        <dbReference type="ARBA" id="ARBA00023136"/>
    </source>
</evidence>
<evidence type="ECO:0000256" key="2">
    <source>
        <dbReference type="ARBA" id="ARBA00011738"/>
    </source>
</evidence>
<dbReference type="PROSITE" id="PS00211">
    <property type="entry name" value="ABC_TRANSPORTER_1"/>
    <property type="match status" value="1"/>
</dbReference>
<dbReference type="RefSeq" id="XP_018228728.1">
    <property type="nucleotide sequence ID" value="XM_018375187.1"/>
</dbReference>
<keyword evidence="5" id="KW-0547">Nucleotide-binding</keyword>
<dbReference type="AlphaFoldDB" id="A0A0W4ZHW2"/>
<evidence type="ECO:0000259" key="15">
    <source>
        <dbReference type="PROSITE" id="PS50929"/>
    </source>
</evidence>
<keyword evidence="3" id="KW-0813">Transport</keyword>
<accession>A0A0W4ZHW2</accession>
<dbReference type="InterPro" id="IPR039421">
    <property type="entry name" value="Type_1_exporter"/>
</dbReference>
<dbReference type="PANTHER" id="PTHR24221">
    <property type="entry name" value="ATP-BINDING CASSETTE SUB-FAMILY B"/>
    <property type="match status" value="1"/>
</dbReference>
<keyword evidence="6" id="KW-0067">ATP-binding</keyword>
<dbReference type="GO" id="GO:0016226">
    <property type="term" value="P:iron-sulfur cluster assembly"/>
    <property type="evidence" value="ECO:0007669"/>
    <property type="project" value="EnsemblFungi"/>
</dbReference>
<dbReference type="Pfam" id="PF00005">
    <property type="entry name" value="ABC_tran"/>
    <property type="match status" value="1"/>
</dbReference>
<feature type="domain" description="ABC transmembrane type-1" evidence="15">
    <location>
        <begin position="106"/>
        <end position="303"/>
    </location>
</feature>
<organism evidence="16 17">
    <name type="scientific">Pneumocystis jirovecii (strain RU7)</name>
    <name type="common">Human pneumocystis pneumonia agent</name>
    <dbReference type="NCBI Taxonomy" id="1408657"/>
    <lineage>
        <taxon>Eukaryota</taxon>
        <taxon>Fungi</taxon>
        <taxon>Dikarya</taxon>
        <taxon>Ascomycota</taxon>
        <taxon>Taphrinomycotina</taxon>
        <taxon>Pneumocystomycetes</taxon>
        <taxon>Pneumocystaceae</taxon>
        <taxon>Pneumocystis</taxon>
    </lineage>
</organism>
<comment type="similarity">
    <text evidence="10">Belongs to the ABC transporter superfamily. ABCB family. Heavy Metal importer (TC 3.A.1.210) subfamily.</text>
</comment>
<evidence type="ECO:0000256" key="1">
    <source>
        <dbReference type="ARBA" id="ARBA00004225"/>
    </source>
</evidence>
<evidence type="ECO:0000313" key="16">
    <source>
        <dbReference type="EMBL" id="KTW27957.1"/>
    </source>
</evidence>
<evidence type="ECO:0000256" key="3">
    <source>
        <dbReference type="ARBA" id="ARBA00022448"/>
    </source>
</evidence>
<dbReference type="Gene3D" id="3.40.50.300">
    <property type="entry name" value="P-loop containing nucleotide triphosphate hydrolases"/>
    <property type="match status" value="1"/>
</dbReference>
<dbReference type="Gene3D" id="1.20.1560.10">
    <property type="entry name" value="ABC transporter type 1, transmembrane domain"/>
    <property type="match status" value="2"/>
</dbReference>
<dbReference type="InterPro" id="IPR036640">
    <property type="entry name" value="ABC1_TM_sf"/>
</dbReference>
<dbReference type="GO" id="GO:0016887">
    <property type="term" value="F:ATP hydrolysis activity"/>
    <property type="evidence" value="ECO:0007669"/>
    <property type="project" value="EnsemblFungi"/>
</dbReference>
<dbReference type="InterPro" id="IPR003593">
    <property type="entry name" value="AAA+_ATPase"/>
</dbReference>
<comment type="subunit">
    <text evidence="2">Homodimer.</text>
</comment>
<dbReference type="CDD" id="cd18582">
    <property type="entry name" value="ABC_6TM_ATM1_ABCB7"/>
    <property type="match status" value="1"/>
</dbReference>
<feature type="transmembrane region" description="Helical" evidence="13">
    <location>
        <begin position="250"/>
        <end position="267"/>
    </location>
</feature>
<evidence type="ECO:0000256" key="4">
    <source>
        <dbReference type="ARBA" id="ARBA00022692"/>
    </source>
</evidence>
<gene>
    <name evidence="16" type="ORF">T551_02924</name>
</gene>
<evidence type="ECO:0000256" key="8">
    <source>
        <dbReference type="ARBA" id="ARBA00022989"/>
    </source>
</evidence>
<dbReference type="VEuPathDB" id="FungiDB:T551_02924"/>
<dbReference type="SMART" id="SM00382">
    <property type="entry name" value="AAA"/>
    <property type="match status" value="1"/>
</dbReference>
<dbReference type="PROSITE" id="PS50893">
    <property type="entry name" value="ABC_TRANSPORTER_2"/>
    <property type="match status" value="1"/>
</dbReference>
<name>A0A0W4ZHW2_PNEJ7</name>
<keyword evidence="4 13" id="KW-0812">Transmembrane</keyword>
<dbReference type="GeneID" id="28941442"/>
<dbReference type="FunFam" id="3.40.50.300:FF:000287">
    <property type="entry name" value="Multidrug ABC transporter ATP-binding protein"/>
    <property type="match status" value="1"/>
</dbReference>
<sequence length="607" mass="69618">MISHNVSLFKYYGFRFFNYYQLKPQHYKYVNNFTQLSYFHKPAHFLFLFRSISDANQLFKKNYNTFSNPNCSIDPNKGSSNLYIIKEIRKYLWPKDDFNIKVRVCLSLSLLIGSKILNIQIPFFFKKIIDSININSLTTDETALAITGSIIIGYGLARISATAFQEIRNSIFATVSQKAIRKVAYNIFEHLLQLDLNFHLTRKTGGLTKAIDHGTKSISFLLTSMVFHILPVSLEIIMVCGILTYQYGSHFAFITLTTMILYTITTVKTTTWRTKFRKEANKADNTAATLAMDSLINYETIKLSVPLNFLGTVYRELKQSLIDMETLFNIQKIQVTIKECENAKDLEFQKGEIKFENVTFGYLPEQPIFENLNFTIYPGQKLAIVGPSGSGKSTILRLLFRFYELQSGRILIDGQDIRHVTLSSLRNSIGVLPQDTPVSCYFCLYYFLQKLFNDTILNNIQYGKINSTIEEVIEAAKTAQIHDTIQKLPDKYNTKVGERGLMISGGEKQRLAISRLLLKNSPILFFDEATSALDSENEKSLLNSIQSILRKNNKTSIFIAHKLRTIMDSDNIIVLQNKKIIESGTHYELIKKQGLYKKMWISQETIN</sequence>
<dbReference type="InterPro" id="IPR017871">
    <property type="entry name" value="ABC_transporter-like_CS"/>
</dbReference>
<dbReference type="Proteomes" id="UP000053447">
    <property type="component" value="Unassembled WGS sequence"/>
</dbReference>
<dbReference type="InterPro" id="IPR003439">
    <property type="entry name" value="ABC_transporter-like_ATP-bd"/>
</dbReference>
<feature type="domain" description="ABC transporter" evidence="14">
    <location>
        <begin position="353"/>
        <end position="602"/>
    </location>
</feature>
<keyword evidence="7" id="KW-1278">Translocase</keyword>
<dbReference type="GO" id="GO:0005743">
    <property type="term" value="C:mitochondrial inner membrane"/>
    <property type="evidence" value="ECO:0007669"/>
    <property type="project" value="EnsemblFungi"/>
</dbReference>
<comment type="caution">
    <text evidence="16">The sequence shown here is derived from an EMBL/GenBank/DDBJ whole genome shotgun (WGS) entry which is preliminary data.</text>
</comment>
<dbReference type="OrthoDB" id="6500128at2759"/>
<dbReference type="SUPFAM" id="SSF52540">
    <property type="entry name" value="P-loop containing nucleoside triphosphate hydrolases"/>
    <property type="match status" value="1"/>
</dbReference>
<dbReference type="GO" id="GO:1990542">
    <property type="term" value="P:mitochondrial transmembrane transport"/>
    <property type="evidence" value="ECO:0007669"/>
    <property type="project" value="EnsemblFungi"/>
</dbReference>
<dbReference type="GO" id="GO:0140466">
    <property type="term" value="P:iron-sulfur cluster export from the mitochondrion"/>
    <property type="evidence" value="ECO:0007669"/>
    <property type="project" value="EnsemblFungi"/>
</dbReference>
<dbReference type="SUPFAM" id="SSF90123">
    <property type="entry name" value="ABC transporter transmembrane region"/>
    <property type="match status" value="1"/>
</dbReference>
<reference evidence="17" key="1">
    <citation type="journal article" date="2016" name="Nat. Commun.">
        <title>Genome analysis of three Pneumocystis species reveals adaptation mechanisms to life exclusively in mammalian hosts.</title>
        <authorList>
            <person name="Ma L."/>
            <person name="Chen Z."/>
            <person name="Huang D.W."/>
            <person name="Kutty G."/>
            <person name="Ishihara M."/>
            <person name="Wang H."/>
            <person name="Abouelleil A."/>
            <person name="Bishop L."/>
            <person name="Davey E."/>
            <person name="Deng R."/>
            <person name="Deng X."/>
            <person name="Fan L."/>
            <person name="Fantoni G."/>
            <person name="Fitzgerald M."/>
            <person name="Gogineni E."/>
            <person name="Goldberg J.M."/>
            <person name="Handley G."/>
            <person name="Hu X."/>
            <person name="Huber C."/>
            <person name="Jiao X."/>
            <person name="Jones K."/>
            <person name="Levin J.Z."/>
            <person name="Liu Y."/>
            <person name="Macdonald P."/>
            <person name="Melnikov A."/>
            <person name="Raley C."/>
            <person name="Sassi M."/>
            <person name="Sherman B.T."/>
            <person name="Song X."/>
            <person name="Sykes S."/>
            <person name="Tran B."/>
            <person name="Walsh L."/>
            <person name="Xia Y."/>
            <person name="Yang J."/>
            <person name="Young S."/>
            <person name="Zeng Q."/>
            <person name="Zheng X."/>
            <person name="Stephens R."/>
            <person name="Nusbaum C."/>
            <person name="Birren B.W."/>
            <person name="Azadi P."/>
            <person name="Lempicki R.A."/>
            <person name="Cuomo C.A."/>
            <person name="Kovacs J.A."/>
        </authorList>
    </citation>
    <scope>NUCLEOTIDE SEQUENCE [LARGE SCALE GENOMIC DNA]</scope>
    <source>
        <strain evidence="17">RU7</strain>
    </source>
</reference>
<evidence type="ECO:0000256" key="10">
    <source>
        <dbReference type="ARBA" id="ARBA00024363"/>
    </source>
</evidence>
<keyword evidence="8 13" id="KW-1133">Transmembrane helix</keyword>
<evidence type="ECO:0000256" key="6">
    <source>
        <dbReference type="ARBA" id="ARBA00022840"/>
    </source>
</evidence>
<evidence type="ECO:0000259" key="14">
    <source>
        <dbReference type="PROSITE" id="PS50893"/>
    </source>
</evidence>
<proteinExistence type="inferred from homology"/>
<dbReference type="InterPro" id="IPR027417">
    <property type="entry name" value="P-loop_NTPase"/>
</dbReference>
<keyword evidence="17" id="KW-1185">Reference proteome</keyword>
<protein>
    <recommendedName>
        <fullName evidence="11">Iron-sulfur clusters transporter ATM1, mitochondrial</fullName>
    </recommendedName>
    <alternativeName>
        <fullName evidence="12">Iron-sulfur clusters transporter atm1, mitochondrial</fullName>
    </alternativeName>
</protein>
<feature type="transmembrane region" description="Helical" evidence="13">
    <location>
        <begin position="218"/>
        <end position="244"/>
    </location>
</feature>